<comment type="caution">
    <text evidence="7">Lacks conserved residue(s) required for the propagation of feature annotation.</text>
</comment>
<dbReference type="AlphaFoldDB" id="A0AAF5I1R2"/>
<evidence type="ECO:0000256" key="3">
    <source>
        <dbReference type="ARBA" id="ARBA00022824"/>
    </source>
</evidence>
<feature type="transmembrane region" description="Helical" evidence="8">
    <location>
        <begin position="156"/>
        <end position="175"/>
    </location>
</feature>
<keyword evidence="3" id="KW-0256">Endoplasmic reticulum</keyword>
<dbReference type="InterPro" id="IPR036055">
    <property type="entry name" value="LDL_receptor-like_sf"/>
</dbReference>
<dbReference type="PROSITE" id="PS01209">
    <property type="entry name" value="LDLRA_1"/>
    <property type="match status" value="1"/>
</dbReference>
<evidence type="ECO:0000256" key="6">
    <source>
        <dbReference type="ARBA" id="ARBA00023157"/>
    </source>
</evidence>
<feature type="transmembrane region" description="Helical" evidence="8">
    <location>
        <begin position="121"/>
        <end position="141"/>
    </location>
</feature>
<evidence type="ECO:0000256" key="4">
    <source>
        <dbReference type="ARBA" id="ARBA00022989"/>
    </source>
</evidence>
<keyword evidence="2 8" id="KW-0812">Transmembrane</keyword>
<keyword evidence="5 8" id="KW-0472">Membrane</keyword>
<keyword evidence="4 8" id="KW-1133">Transmembrane helix</keyword>
<sequence length="319" mass="36946">MFYQIENKEKIEKLLENENCKEVKDFLQKNEYTLSDIKKLKDSLPKGFPFYKILDSFTFCKPKVHVASENFKKLTEQLRIEQENKAYREMTKEVDSSQQFGKIDLMSDFGKELKEVNRQGIAIFNTIITVGGSFAFGYYGITFMYPGLNLSFEVRLIIGLLIGTIVFFADLYFIIKGMDGKEAQIYDVQYPLCSSPFQWKCDSGDCIAQYDLCDGIPQCDDNSDEKYCNGRIPITTPKLPHKISTDDKMKNNVTSDIWKLSRYSFNSHVSIIGIISIIIVILFYLFICRQRQRSPSHNFRKSDLIAEDEDELLINSMYS</sequence>
<evidence type="ECO:0000256" key="7">
    <source>
        <dbReference type="PROSITE-ProRule" id="PRU00124"/>
    </source>
</evidence>
<dbReference type="Gene3D" id="4.10.400.10">
    <property type="entry name" value="Low-density Lipoprotein Receptor"/>
    <property type="match status" value="1"/>
</dbReference>
<dbReference type="PANTHER" id="PTHR31394">
    <property type="entry name" value="TRANSMEMBRANE PROTEIN 199"/>
    <property type="match status" value="1"/>
</dbReference>
<evidence type="ECO:0000313" key="9">
    <source>
        <dbReference type="Proteomes" id="UP000035681"/>
    </source>
</evidence>
<feature type="transmembrane region" description="Helical" evidence="8">
    <location>
        <begin position="269"/>
        <end position="287"/>
    </location>
</feature>
<dbReference type="Pfam" id="PF11712">
    <property type="entry name" value="Vma12"/>
    <property type="match status" value="1"/>
</dbReference>
<evidence type="ECO:0000256" key="1">
    <source>
        <dbReference type="ARBA" id="ARBA00004477"/>
    </source>
</evidence>
<comment type="subcellular location">
    <subcellularLocation>
        <location evidence="1">Endoplasmic reticulum membrane</location>
        <topology evidence="1">Multi-pass membrane protein</topology>
    </subcellularLocation>
</comment>
<feature type="disulfide bond" evidence="7">
    <location>
        <begin position="213"/>
        <end position="228"/>
    </location>
</feature>
<evidence type="ECO:0000313" key="10">
    <source>
        <dbReference type="WBParaSite" id="TCONS_00009878.p1"/>
    </source>
</evidence>
<keyword evidence="6 7" id="KW-1015">Disulfide bond</keyword>
<evidence type="ECO:0000256" key="2">
    <source>
        <dbReference type="ARBA" id="ARBA00022692"/>
    </source>
</evidence>
<dbReference type="InterPro" id="IPR023415">
    <property type="entry name" value="LDLR_class-A_CS"/>
</dbReference>
<feature type="disulfide bond" evidence="7">
    <location>
        <begin position="201"/>
        <end position="219"/>
    </location>
</feature>
<dbReference type="Pfam" id="PF00057">
    <property type="entry name" value="Ldl_recept_a"/>
    <property type="match status" value="1"/>
</dbReference>
<name>A0AAF5I1R2_STRER</name>
<dbReference type="SUPFAM" id="SSF57424">
    <property type="entry name" value="LDL receptor-like module"/>
    <property type="match status" value="1"/>
</dbReference>
<dbReference type="Proteomes" id="UP000035681">
    <property type="component" value="Unplaced"/>
</dbReference>
<dbReference type="PROSITE" id="PS50068">
    <property type="entry name" value="LDLRA_2"/>
    <property type="match status" value="1"/>
</dbReference>
<proteinExistence type="predicted"/>
<evidence type="ECO:0000256" key="5">
    <source>
        <dbReference type="ARBA" id="ARBA00023136"/>
    </source>
</evidence>
<dbReference type="WBParaSite" id="TCONS_00009878.p1">
    <property type="protein sequence ID" value="TCONS_00009878.p1"/>
    <property type="gene ID" value="XLOC_007597"/>
</dbReference>
<dbReference type="GO" id="GO:0005789">
    <property type="term" value="C:endoplasmic reticulum membrane"/>
    <property type="evidence" value="ECO:0007669"/>
    <property type="project" value="UniProtKB-SubCell"/>
</dbReference>
<dbReference type="CDD" id="cd00112">
    <property type="entry name" value="LDLa"/>
    <property type="match status" value="1"/>
</dbReference>
<dbReference type="SMART" id="SM00192">
    <property type="entry name" value="LDLa"/>
    <property type="match status" value="1"/>
</dbReference>
<protein>
    <submittedName>
        <fullName evidence="10">Uncharacterized protein</fullName>
    </submittedName>
</protein>
<organism evidence="9 10">
    <name type="scientific">Strongyloides stercoralis</name>
    <name type="common">Threadworm</name>
    <dbReference type="NCBI Taxonomy" id="6248"/>
    <lineage>
        <taxon>Eukaryota</taxon>
        <taxon>Metazoa</taxon>
        <taxon>Ecdysozoa</taxon>
        <taxon>Nematoda</taxon>
        <taxon>Chromadorea</taxon>
        <taxon>Rhabditida</taxon>
        <taxon>Tylenchina</taxon>
        <taxon>Panagrolaimomorpha</taxon>
        <taxon>Strongyloidoidea</taxon>
        <taxon>Strongyloididae</taxon>
        <taxon>Strongyloides</taxon>
    </lineage>
</organism>
<evidence type="ECO:0000256" key="8">
    <source>
        <dbReference type="SAM" id="Phobius"/>
    </source>
</evidence>
<dbReference type="PANTHER" id="PTHR31394:SF1">
    <property type="entry name" value="TRANSMEMBRANE PROTEIN 199"/>
    <property type="match status" value="1"/>
</dbReference>
<accession>A0AAF5I1R2</accession>
<dbReference type="InterPro" id="IPR002172">
    <property type="entry name" value="LDrepeatLR_classA_rpt"/>
</dbReference>
<dbReference type="GO" id="GO:0070072">
    <property type="term" value="P:vacuolar proton-transporting V-type ATPase complex assembly"/>
    <property type="evidence" value="ECO:0007669"/>
    <property type="project" value="InterPro"/>
</dbReference>
<dbReference type="InterPro" id="IPR021013">
    <property type="entry name" value="ATPase_Vma12"/>
</dbReference>
<keyword evidence="9" id="KW-1185">Reference proteome</keyword>
<reference evidence="10" key="1">
    <citation type="submission" date="2024-02" db="UniProtKB">
        <authorList>
            <consortium name="WormBaseParasite"/>
        </authorList>
    </citation>
    <scope>IDENTIFICATION</scope>
</reference>